<keyword evidence="2" id="KW-1185">Reference proteome</keyword>
<name>A0A843UI91_COLES</name>
<dbReference type="EMBL" id="NMUH01000472">
    <property type="protein sequence ID" value="MQL79709.1"/>
    <property type="molecule type" value="Genomic_DNA"/>
</dbReference>
<sequence length="93" mass="10635">MTFTFAPLVEILFLHWAFTQYVIYMYVDDGAFVPPSDITQHEVYIYARNGTGCLYHPRASIRHGVCIYVDDGAFVPPSDSMPPYVFISQHQKA</sequence>
<organism evidence="1 2">
    <name type="scientific">Colocasia esculenta</name>
    <name type="common">Wild taro</name>
    <name type="synonym">Arum esculentum</name>
    <dbReference type="NCBI Taxonomy" id="4460"/>
    <lineage>
        <taxon>Eukaryota</taxon>
        <taxon>Viridiplantae</taxon>
        <taxon>Streptophyta</taxon>
        <taxon>Embryophyta</taxon>
        <taxon>Tracheophyta</taxon>
        <taxon>Spermatophyta</taxon>
        <taxon>Magnoliopsida</taxon>
        <taxon>Liliopsida</taxon>
        <taxon>Araceae</taxon>
        <taxon>Aroideae</taxon>
        <taxon>Colocasieae</taxon>
        <taxon>Colocasia</taxon>
    </lineage>
</organism>
<reference evidence="1" key="1">
    <citation type="submission" date="2017-07" db="EMBL/GenBank/DDBJ databases">
        <title>Taro Niue Genome Assembly and Annotation.</title>
        <authorList>
            <person name="Atibalentja N."/>
            <person name="Keating K."/>
            <person name="Fields C.J."/>
        </authorList>
    </citation>
    <scope>NUCLEOTIDE SEQUENCE</scope>
    <source>
        <strain evidence="1">Niue_2</strain>
        <tissue evidence="1">Leaf</tissue>
    </source>
</reference>
<accession>A0A843UI91</accession>
<proteinExistence type="predicted"/>
<comment type="caution">
    <text evidence="1">The sequence shown here is derived from an EMBL/GenBank/DDBJ whole genome shotgun (WGS) entry which is preliminary data.</text>
</comment>
<dbReference type="OrthoDB" id="1434354at2759"/>
<dbReference type="Proteomes" id="UP000652761">
    <property type="component" value="Unassembled WGS sequence"/>
</dbReference>
<dbReference type="AlphaFoldDB" id="A0A843UI91"/>
<evidence type="ECO:0000313" key="1">
    <source>
        <dbReference type="EMBL" id="MQL79709.1"/>
    </source>
</evidence>
<gene>
    <name evidence="1" type="ORF">Taro_012154</name>
</gene>
<evidence type="ECO:0000313" key="2">
    <source>
        <dbReference type="Proteomes" id="UP000652761"/>
    </source>
</evidence>
<protein>
    <submittedName>
        <fullName evidence="1">Uncharacterized protein</fullName>
    </submittedName>
</protein>